<sequence>ELIMCIECIECIGSQAERLDSCHIRHNAIKLVKWRNDMNCPCASSALSALGHKLTGWIPAILDIMPQIRIMDKLGELSTCTRTILRQFLDQCSDIEIYIDLSICTGYTTCTGQVGKLF</sequence>
<dbReference type="AlphaFoldDB" id="A0A5J4R3D2"/>
<dbReference type="Proteomes" id="UP000324800">
    <property type="component" value="Unassembled WGS sequence"/>
</dbReference>
<comment type="caution">
    <text evidence="1">The sequence shown here is derived from an EMBL/GenBank/DDBJ whole genome shotgun (WGS) entry which is preliminary data.</text>
</comment>
<accession>A0A5J4R3D2</accession>
<gene>
    <name evidence="1" type="ORF">EZS28_053739</name>
</gene>
<reference evidence="1 2" key="1">
    <citation type="submission" date="2019-03" db="EMBL/GenBank/DDBJ databases">
        <title>Single cell metagenomics reveals metabolic interactions within the superorganism composed of flagellate Streblomastix strix and complex community of Bacteroidetes bacteria on its surface.</title>
        <authorList>
            <person name="Treitli S.C."/>
            <person name="Kolisko M."/>
            <person name="Husnik F."/>
            <person name="Keeling P."/>
            <person name="Hampl V."/>
        </authorList>
    </citation>
    <scope>NUCLEOTIDE SEQUENCE [LARGE SCALE GENOMIC DNA]</scope>
    <source>
        <strain evidence="1">ST1C</strain>
    </source>
</reference>
<feature type="non-terminal residue" evidence="1">
    <location>
        <position position="1"/>
    </location>
</feature>
<organism evidence="1 2">
    <name type="scientific">Streblomastix strix</name>
    <dbReference type="NCBI Taxonomy" id="222440"/>
    <lineage>
        <taxon>Eukaryota</taxon>
        <taxon>Metamonada</taxon>
        <taxon>Preaxostyla</taxon>
        <taxon>Oxymonadida</taxon>
        <taxon>Streblomastigidae</taxon>
        <taxon>Streblomastix</taxon>
    </lineage>
</organism>
<evidence type="ECO:0000313" key="2">
    <source>
        <dbReference type="Proteomes" id="UP000324800"/>
    </source>
</evidence>
<name>A0A5J4R3D2_9EUKA</name>
<protein>
    <submittedName>
        <fullName evidence="1">Uncharacterized protein</fullName>
    </submittedName>
</protein>
<dbReference type="EMBL" id="SNRW01043372">
    <property type="protein sequence ID" value="KAA6328222.1"/>
    <property type="molecule type" value="Genomic_DNA"/>
</dbReference>
<evidence type="ECO:0000313" key="1">
    <source>
        <dbReference type="EMBL" id="KAA6328222.1"/>
    </source>
</evidence>
<proteinExistence type="predicted"/>